<dbReference type="HOGENOM" id="CLU_2914943_0_0_7"/>
<dbReference type="Proteomes" id="UP000010808">
    <property type="component" value="Chromosome"/>
</dbReference>
<dbReference type="KEGG" id="dhy:DESAM_21291"/>
<accession>L0RBH3</accession>
<dbReference type="EMBL" id="FO203522">
    <property type="protein sequence ID" value="CCO23572.1"/>
    <property type="molecule type" value="Genomic_DNA"/>
</dbReference>
<protein>
    <submittedName>
        <fullName evidence="1">Uncharacterized protein</fullName>
    </submittedName>
</protein>
<sequence length="61" mass="6928">MSTRLLSRHFYFFMLFTRSKALDAIVLLSKMCELTSSYKAERVFGLGVTRFVSTKDGTIVG</sequence>
<gene>
    <name evidence="1" type="ORF">DESAM_21291</name>
</gene>
<name>L0RBH3_9BACT</name>
<organism evidence="1 2">
    <name type="scientific">Maridesulfovibrio hydrothermalis AM13 = DSM 14728</name>
    <dbReference type="NCBI Taxonomy" id="1121451"/>
    <lineage>
        <taxon>Bacteria</taxon>
        <taxon>Pseudomonadati</taxon>
        <taxon>Thermodesulfobacteriota</taxon>
        <taxon>Desulfovibrionia</taxon>
        <taxon>Desulfovibrionales</taxon>
        <taxon>Desulfovibrionaceae</taxon>
        <taxon>Maridesulfovibrio</taxon>
    </lineage>
</organism>
<keyword evidence="2" id="KW-1185">Reference proteome</keyword>
<dbReference type="STRING" id="1121451.DESAM_21291"/>
<proteinExistence type="predicted"/>
<dbReference type="AlphaFoldDB" id="L0RBH3"/>
<evidence type="ECO:0000313" key="2">
    <source>
        <dbReference type="Proteomes" id="UP000010808"/>
    </source>
</evidence>
<reference evidence="1 2" key="1">
    <citation type="submission" date="2012-10" db="EMBL/GenBank/DDBJ databases">
        <authorList>
            <person name="Genoscope - CEA"/>
        </authorList>
    </citation>
    <scope>NUCLEOTIDE SEQUENCE [LARGE SCALE GENOMIC DNA]</scope>
    <source>
        <strain evidence="2">AM13 / DSM 14728</strain>
    </source>
</reference>
<evidence type="ECO:0000313" key="1">
    <source>
        <dbReference type="EMBL" id="CCO23572.1"/>
    </source>
</evidence>